<gene>
    <name evidence="1" type="ORF">ANCCAN_23641</name>
</gene>
<protein>
    <submittedName>
        <fullName evidence="1">Uncharacterized protein</fullName>
    </submittedName>
</protein>
<sequence>MIDLTGQDDIWRKSNTTGWQRSSNDARSWCFFSPSCSYRSGSISLDFCTGLTQNHRHMPYELVVLHCELSYLFYLTFSC</sequence>
<reference evidence="1 2" key="1">
    <citation type="submission" date="2014-10" db="EMBL/GenBank/DDBJ databases">
        <title>Draft genome of the hookworm Ancylostoma caninum.</title>
        <authorList>
            <person name="Mitreva M."/>
        </authorList>
    </citation>
    <scope>NUCLEOTIDE SEQUENCE [LARGE SCALE GENOMIC DNA]</scope>
    <source>
        <strain evidence="1 2">Baltimore</strain>
    </source>
</reference>
<dbReference type="EMBL" id="JOJR01001519">
    <property type="protein sequence ID" value="RCN30590.1"/>
    <property type="molecule type" value="Genomic_DNA"/>
</dbReference>
<comment type="caution">
    <text evidence="1">The sequence shown here is derived from an EMBL/GenBank/DDBJ whole genome shotgun (WGS) entry which is preliminary data.</text>
</comment>
<keyword evidence="2" id="KW-1185">Reference proteome</keyword>
<accession>A0A368FI73</accession>
<name>A0A368FI73_ANCCA</name>
<proteinExistence type="predicted"/>
<evidence type="ECO:0000313" key="2">
    <source>
        <dbReference type="Proteomes" id="UP000252519"/>
    </source>
</evidence>
<organism evidence="1 2">
    <name type="scientific">Ancylostoma caninum</name>
    <name type="common">Dog hookworm</name>
    <dbReference type="NCBI Taxonomy" id="29170"/>
    <lineage>
        <taxon>Eukaryota</taxon>
        <taxon>Metazoa</taxon>
        <taxon>Ecdysozoa</taxon>
        <taxon>Nematoda</taxon>
        <taxon>Chromadorea</taxon>
        <taxon>Rhabditida</taxon>
        <taxon>Rhabditina</taxon>
        <taxon>Rhabditomorpha</taxon>
        <taxon>Strongyloidea</taxon>
        <taxon>Ancylostomatidae</taxon>
        <taxon>Ancylostomatinae</taxon>
        <taxon>Ancylostoma</taxon>
    </lineage>
</organism>
<dbReference type="Proteomes" id="UP000252519">
    <property type="component" value="Unassembled WGS sequence"/>
</dbReference>
<evidence type="ECO:0000313" key="1">
    <source>
        <dbReference type="EMBL" id="RCN30590.1"/>
    </source>
</evidence>
<dbReference type="AlphaFoldDB" id="A0A368FI73"/>